<dbReference type="Pfam" id="PF12833">
    <property type="entry name" value="HTH_18"/>
    <property type="match status" value="1"/>
</dbReference>
<dbReference type="InterPro" id="IPR018060">
    <property type="entry name" value="HTH_AraC"/>
</dbReference>
<reference evidence="5 6" key="1">
    <citation type="submission" date="2019-02" db="EMBL/GenBank/DDBJ databases">
        <title>Pedobacter sp. RP-1-14 sp. nov., isolated from Arctic soil.</title>
        <authorList>
            <person name="Dahal R.H."/>
        </authorList>
    </citation>
    <scope>NUCLEOTIDE SEQUENCE [LARGE SCALE GENOMIC DNA]</scope>
    <source>
        <strain evidence="5 6">RP-1-14</strain>
    </source>
</reference>
<protein>
    <submittedName>
        <fullName evidence="5">AraC family transcriptional regulator</fullName>
    </submittedName>
</protein>
<evidence type="ECO:0000256" key="3">
    <source>
        <dbReference type="ARBA" id="ARBA00023163"/>
    </source>
</evidence>
<feature type="domain" description="HTH araC/xylS-type" evidence="4">
    <location>
        <begin position="264"/>
        <end position="361"/>
    </location>
</feature>
<keyword evidence="6" id="KW-1185">Reference proteome</keyword>
<keyword evidence="1" id="KW-0805">Transcription regulation</keyword>
<dbReference type="OrthoDB" id="4480133at2"/>
<evidence type="ECO:0000313" key="6">
    <source>
        <dbReference type="Proteomes" id="UP000293347"/>
    </source>
</evidence>
<keyword evidence="3" id="KW-0804">Transcription</keyword>
<evidence type="ECO:0000256" key="2">
    <source>
        <dbReference type="ARBA" id="ARBA00023125"/>
    </source>
</evidence>
<comment type="caution">
    <text evidence="5">The sequence shown here is derived from an EMBL/GenBank/DDBJ whole genome shotgun (WGS) entry which is preliminary data.</text>
</comment>
<dbReference type="SUPFAM" id="SSF46689">
    <property type="entry name" value="Homeodomain-like"/>
    <property type="match status" value="2"/>
</dbReference>
<dbReference type="AlphaFoldDB" id="A0A4R0NSR8"/>
<dbReference type="GO" id="GO:0043565">
    <property type="term" value="F:sequence-specific DNA binding"/>
    <property type="evidence" value="ECO:0007669"/>
    <property type="project" value="InterPro"/>
</dbReference>
<dbReference type="PANTHER" id="PTHR43280">
    <property type="entry name" value="ARAC-FAMILY TRANSCRIPTIONAL REGULATOR"/>
    <property type="match status" value="1"/>
</dbReference>
<dbReference type="GO" id="GO:0003700">
    <property type="term" value="F:DNA-binding transcription factor activity"/>
    <property type="evidence" value="ECO:0007669"/>
    <property type="project" value="InterPro"/>
</dbReference>
<dbReference type="RefSeq" id="WP_131593537.1">
    <property type="nucleotide sequence ID" value="NZ_SJSL01000001.1"/>
</dbReference>
<dbReference type="EMBL" id="SJSL01000001">
    <property type="protein sequence ID" value="TCD03179.1"/>
    <property type="molecule type" value="Genomic_DNA"/>
</dbReference>
<accession>A0A4R0NSR8</accession>
<evidence type="ECO:0000313" key="5">
    <source>
        <dbReference type="EMBL" id="TCD03179.1"/>
    </source>
</evidence>
<proteinExistence type="predicted"/>
<gene>
    <name evidence="5" type="ORF">EZ437_04185</name>
</gene>
<dbReference type="Gene3D" id="1.10.10.60">
    <property type="entry name" value="Homeodomain-like"/>
    <property type="match status" value="1"/>
</dbReference>
<evidence type="ECO:0000259" key="4">
    <source>
        <dbReference type="PROSITE" id="PS01124"/>
    </source>
</evidence>
<dbReference type="InterPro" id="IPR054015">
    <property type="entry name" value="ExsA-like_N"/>
</dbReference>
<keyword evidence="2" id="KW-0238">DNA-binding</keyword>
<name>A0A4R0NSR8_9SPHI</name>
<dbReference type="InterPro" id="IPR009057">
    <property type="entry name" value="Homeodomain-like_sf"/>
</dbReference>
<dbReference type="PROSITE" id="PS01124">
    <property type="entry name" value="HTH_ARAC_FAMILY_2"/>
    <property type="match status" value="1"/>
</dbReference>
<evidence type="ECO:0000256" key="1">
    <source>
        <dbReference type="ARBA" id="ARBA00023015"/>
    </source>
</evidence>
<sequence length="365" mass="42569">MNIYKIIITQISACKQKILSHLGQFVWQNIHLITGTYHNSNQKSMLVAIRFATDVITFRNESKSVTLHQICFDMDDIITLPHTILEMCNHPDNPLFLYRHISNKPSLKNKILLKQNLISLLCSGEKVLNHANQTISICPDQFVILSACNCLMTEKLSSDHSYQSILFFFDNDSLSKFLLKYRMVFNEIKGKFHEQQSPIIVLDKDDFIKNYTLSLSLMINKDKLSIPIDMIELKFEELLLYILRTYPQRFLSFCSAVQKEKADFELKSVVEQHITSQVTVEDLAFLCNTSVSTFKRRFFKMFGSSPNQYFKKRKMEIASNLLLRNLDPSEIFYQVGYESHSSFSQTFKQVFGISPKKFQRENLKR</sequence>
<dbReference type="PANTHER" id="PTHR43280:SF2">
    <property type="entry name" value="HTH-TYPE TRANSCRIPTIONAL REGULATOR EXSA"/>
    <property type="match status" value="1"/>
</dbReference>
<organism evidence="5 6">
    <name type="scientific">Pedobacter psychroterrae</name>
    <dbReference type="NCBI Taxonomy" id="2530453"/>
    <lineage>
        <taxon>Bacteria</taxon>
        <taxon>Pseudomonadati</taxon>
        <taxon>Bacteroidota</taxon>
        <taxon>Sphingobacteriia</taxon>
        <taxon>Sphingobacteriales</taxon>
        <taxon>Sphingobacteriaceae</taxon>
        <taxon>Pedobacter</taxon>
    </lineage>
</organism>
<dbReference type="Pfam" id="PF22200">
    <property type="entry name" value="ExsA_N"/>
    <property type="match status" value="1"/>
</dbReference>
<dbReference type="Proteomes" id="UP000293347">
    <property type="component" value="Unassembled WGS sequence"/>
</dbReference>
<dbReference type="SMART" id="SM00342">
    <property type="entry name" value="HTH_ARAC"/>
    <property type="match status" value="1"/>
</dbReference>